<accession>A0A1Y6H810</accession>
<organism evidence="2 4">
    <name type="scientific">Xanthomonas fragariae</name>
    <dbReference type="NCBI Taxonomy" id="48664"/>
    <lineage>
        <taxon>Bacteria</taxon>
        <taxon>Pseudomonadati</taxon>
        <taxon>Pseudomonadota</taxon>
        <taxon>Gammaproteobacteria</taxon>
        <taxon>Lysobacterales</taxon>
        <taxon>Lysobacteraceae</taxon>
        <taxon>Xanthomonas</taxon>
    </lineage>
</organism>
<sequence length="82" mass="9054">MLLIMVIDRLVPNPHQSLSSDDPQFRDDNRAYIRRVGLMTAIAITAHNFPEGLATFFATLESPAVSMPLAFAITKCSARYSA</sequence>
<evidence type="ECO:0000313" key="1">
    <source>
        <dbReference type="EMBL" id="SMQ99296.1"/>
    </source>
</evidence>
<dbReference type="EMBL" id="LT853885">
    <property type="protein sequence ID" value="SMR03323.1"/>
    <property type="molecule type" value="Genomic_DNA"/>
</dbReference>
<reference evidence="2 4" key="1">
    <citation type="submission" date="2017-05" db="EMBL/GenBank/DDBJ databases">
        <authorList>
            <person name="Song R."/>
            <person name="Chenine A.L."/>
            <person name="Ruprecht R.M."/>
        </authorList>
    </citation>
    <scope>NUCLEOTIDE SEQUENCE [LARGE SCALE GENOMIC DNA]</scope>
    <source>
        <strain evidence="2">PD5205</strain>
    </source>
</reference>
<reference evidence="1 3" key="2">
    <citation type="submission" date="2017-05" db="EMBL/GenBank/DDBJ databases">
        <authorList>
            <person name="Blom J."/>
        </authorList>
    </citation>
    <scope>NUCLEOTIDE SEQUENCE [LARGE SCALE GENOMIC DNA]</scope>
    <source>
        <strain evidence="1">PD885</strain>
    </source>
</reference>
<dbReference type="Proteomes" id="UP000195953">
    <property type="component" value="Chromosome 1"/>
</dbReference>
<protein>
    <submittedName>
        <fullName evidence="2">Zinc transporter ZupT</fullName>
    </submittedName>
</protein>
<evidence type="ECO:0000313" key="3">
    <source>
        <dbReference type="Proteomes" id="UP000195877"/>
    </source>
</evidence>
<gene>
    <name evidence="2" type="ORF">PD5205_02020</name>
    <name evidence="1" type="ORF">PD885_02052</name>
</gene>
<dbReference type="Proteomes" id="UP000195877">
    <property type="component" value="Chromosome 1"/>
</dbReference>
<evidence type="ECO:0000313" key="2">
    <source>
        <dbReference type="EMBL" id="SMR03323.1"/>
    </source>
</evidence>
<dbReference type="EMBL" id="LT853882">
    <property type="protein sequence ID" value="SMQ99296.1"/>
    <property type="molecule type" value="Genomic_DNA"/>
</dbReference>
<keyword evidence="3" id="KW-1185">Reference proteome</keyword>
<name>A0A1Y6H810_9XANT</name>
<evidence type="ECO:0000313" key="4">
    <source>
        <dbReference type="Proteomes" id="UP000195953"/>
    </source>
</evidence>
<proteinExistence type="predicted"/>
<dbReference type="AlphaFoldDB" id="A0A1Y6H810"/>